<evidence type="ECO:0000313" key="3">
    <source>
        <dbReference type="EMBL" id="NHN33799.1"/>
    </source>
</evidence>
<feature type="transmembrane region" description="Helical" evidence="1">
    <location>
        <begin position="242"/>
        <end position="261"/>
    </location>
</feature>
<keyword evidence="4" id="KW-1185">Reference proteome</keyword>
<accession>A0ABX0JEW5</accession>
<protein>
    <recommendedName>
        <fullName evidence="2">Neurotransmitter-gated ion-channel ligand-binding domain-containing protein</fullName>
    </recommendedName>
</protein>
<evidence type="ECO:0000256" key="1">
    <source>
        <dbReference type="SAM" id="Phobius"/>
    </source>
</evidence>
<evidence type="ECO:0000259" key="2">
    <source>
        <dbReference type="Pfam" id="PF02931"/>
    </source>
</evidence>
<dbReference type="EMBL" id="JAAOIW010000014">
    <property type="protein sequence ID" value="NHN33799.1"/>
    <property type="molecule type" value="Genomic_DNA"/>
</dbReference>
<proteinExistence type="predicted"/>
<reference evidence="3" key="1">
    <citation type="submission" date="2020-03" db="EMBL/GenBank/DDBJ databases">
        <title>Draft sequencing of Paenibacilllus sp. S3N08.</title>
        <authorList>
            <person name="Kim D.-U."/>
        </authorList>
    </citation>
    <scope>NUCLEOTIDE SEQUENCE</scope>
    <source>
        <strain evidence="3">S3N08</strain>
    </source>
</reference>
<feature type="transmembrane region" description="Helical" evidence="1">
    <location>
        <begin position="303"/>
        <end position="322"/>
    </location>
</feature>
<dbReference type="SUPFAM" id="SSF63712">
    <property type="entry name" value="Nicotinic receptor ligand binding domain-like"/>
    <property type="match status" value="1"/>
</dbReference>
<dbReference type="RefSeq" id="WP_166154126.1">
    <property type="nucleotide sequence ID" value="NZ_JAAOIW010000014.1"/>
</dbReference>
<name>A0ABX0JEW5_9BACL</name>
<evidence type="ECO:0000313" key="4">
    <source>
        <dbReference type="Proteomes" id="UP001165962"/>
    </source>
</evidence>
<keyword evidence="1" id="KW-1133">Transmembrane helix</keyword>
<keyword evidence="1" id="KW-0472">Membrane</keyword>
<comment type="caution">
    <text evidence="3">The sequence shown here is derived from an EMBL/GenBank/DDBJ whole genome shotgun (WGS) entry which is preliminary data.</text>
</comment>
<feature type="transmembrane region" description="Helical" evidence="1">
    <location>
        <begin position="342"/>
        <end position="364"/>
    </location>
</feature>
<dbReference type="Pfam" id="PF02931">
    <property type="entry name" value="Neur_chan_LBD"/>
    <property type="match status" value="1"/>
</dbReference>
<keyword evidence="1" id="KW-0812">Transmembrane</keyword>
<gene>
    <name evidence="3" type="ORF">G9U52_28690</name>
</gene>
<organism evidence="3 4">
    <name type="scientific">Paenibacillus agricola</name>
    <dbReference type="NCBI Taxonomy" id="2716264"/>
    <lineage>
        <taxon>Bacteria</taxon>
        <taxon>Bacillati</taxon>
        <taxon>Bacillota</taxon>
        <taxon>Bacilli</taxon>
        <taxon>Bacillales</taxon>
        <taxon>Paenibacillaceae</taxon>
        <taxon>Paenibacillus</taxon>
    </lineage>
</organism>
<dbReference type="CDD" id="cd18988">
    <property type="entry name" value="LGIC_ECD_bact"/>
    <property type="match status" value="1"/>
</dbReference>
<feature type="domain" description="Neurotransmitter-gated ion-channel ligand-binding" evidence="2">
    <location>
        <begin position="43"/>
        <end position="235"/>
    </location>
</feature>
<dbReference type="Proteomes" id="UP001165962">
    <property type="component" value="Unassembled WGS sequence"/>
</dbReference>
<dbReference type="PROSITE" id="PS51257">
    <property type="entry name" value="PROKAR_LIPOPROTEIN"/>
    <property type="match status" value="1"/>
</dbReference>
<dbReference type="InterPro" id="IPR006202">
    <property type="entry name" value="Neur_chan_lig-bd"/>
</dbReference>
<dbReference type="InterPro" id="IPR006201">
    <property type="entry name" value="Neur_channel"/>
</dbReference>
<dbReference type="Gene3D" id="2.70.170.10">
    <property type="entry name" value="Neurotransmitter-gated ion-channel ligand-binding domain"/>
    <property type="match status" value="1"/>
</dbReference>
<sequence>MKFTRLLLVMFLAGWAACFVTPTLIMAAEDMGKEASASRTDFPQNVQLPLKVGVALKVNKLYTINELGNMFQADVDLRFRWQDPRVAFNKADFGADRQEFSGAEAAAMLSKIWTPDIQVSNQSDKPQKEEKGLIIFMDGTVQYNLRLKGNFESTYNLDYFPFDTQRLMVNVTSLKYGSGKVLFEHLEVDDQYSGFESGLYLKGWQPERVNYQASQMKGWNGIPVSHIESALEVKREWTAHLFNIYIPLAILLAVPLIALGAIRQTWLVRIQMLTGAIMAYLTFSFATTIRYPALGVDSSVFHLIEYGFLFYLVVLVILLTVYNEHVYKPFMDRFVAVELHAYMKWSVPVFVVFGITALFLFSFLNLE</sequence>
<dbReference type="InterPro" id="IPR036734">
    <property type="entry name" value="Neur_chan_lig-bd_sf"/>
</dbReference>
<dbReference type="PANTHER" id="PTHR18945">
    <property type="entry name" value="NEUROTRANSMITTER GATED ION CHANNEL"/>
    <property type="match status" value="1"/>
</dbReference>
<feature type="transmembrane region" description="Helical" evidence="1">
    <location>
        <begin position="273"/>
        <end position="291"/>
    </location>
</feature>